<organism evidence="1">
    <name type="scientific">marine sediment metagenome</name>
    <dbReference type="NCBI Taxonomy" id="412755"/>
    <lineage>
        <taxon>unclassified sequences</taxon>
        <taxon>metagenomes</taxon>
        <taxon>ecological metagenomes</taxon>
    </lineage>
</organism>
<proteinExistence type="predicted"/>
<evidence type="ECO:0000313" key="1">
    <source>
        <dbReference type="EMBL" id="GAG37699.1"/>
    </source>
</evidence>
<reference evidence="1" key="1">
    <citation type="journal article" date="2014" name="Front. Microbiol.">
        <title>High frequency of phylogenetically diverse reductive dehalogenase-homologous genes in deep subseafloor sedimentary metagenomes.</title>
        <authorList>
            <person name="Kawai M."/>
            <person name="Futagami T."/>
            <person name="Toyoda A."/>
            <person name="Takaki Y."/>
            <person name="Nishi S."/>
            <person name="Hori S."/>
            <person name="Arai W."/>
            <person name="Tsubouchi T."/>
            <person name="Morono Y."/>
            <person name="Uchiyama I."/>
            <person name="Ito T."/>
            <person name="Fujiyama A."/>
            <person name="Inagaki F."/>
            <person name="Takami H."/>
        </authorList>
    </citation>
    <scope>NUCLEOTIDE SEQUENCE</scope>
    <source>
        <strain evidence="1">Expedition CK06-06</strain>
    </source>
</reference>
<accession>X0X389</accession>
<protein>
    <submittedName>
        <fullName evidence="1">Uncharacterized protein</fullName>
    </submittedName>
</protein>
<dbReference type="AlphaFoldDB" id="X0X389"/>
<feature type="non-terminal residue" evidence="1">
    <location>
        <position position="1"/>
    </location>
</feature>
<feature type="non-terminal residue" evidence="1">
    <location>
        <position position="243"/>
    </location>
</feature>
<name>X0X389_9ZZZZ</name>
<comment type="caution">
    <text evidence="1">The sequence shown here is derived from an EMBL/GenBank/DDBJ whole genome shotgun (WGS) entry which is preliminary data.</text>
</comment>
<sequence length="243" mass="26689">AFGRKVVPLETIAAIVGKGGDLGRSRIYLRDGQIFSGPLEVKDLKLSMSSGLVIQLRAESLDALVMRETPEDLKPPAEVRAFVETFEGDRLAVTGEIDPLLRVTTPWGSRDVGIETMRWLSCAGEGRPRRVVHLRDMSRFHAFLDEAEVSVPTLSFGSRKMQTNDIRSFTCVQTKSLKDDDDEVVHPHVVLAGGNLLIGRLDLSVLEFAVMNETVPVPPDQIKVMQNLSAEEGDGAASERPIL</sequence>
<gene>
    <name evidence="1" type="ORF">S01H1_72747</name>
</gene>
<dbReference type="EMBL" id="BARS01048550">
    <property type="protein sequence ID" value="GAG37699.1"/>
    <property type="molecule type" value="Genomic_DNA"/>
</dbReference>